<proteinExistence type="inferred from homology"/>
<sequence>MDNQASAFIKRLEQAARGSFWEHIGARIDTFAPDRASVSLSIQPHHHNLIGIVHGGVHATLLDSAMGLVAMAAKPNENVVTTNLNLHYMAPIAKGEMKVTAEIIHSSGRMITAQGHVYNEEGQLCAFGTGTFRIVEWRGNP</sequence>
<reference evidence="4 5" key="1">
    <citation type="submission" date="2014-06" db="EMBL/GenBank/DDBJ databases">
        <title>Draft genome sequence of Paenibacillus sp. MSt1.</title>
        <authorList>
            <person name="Aw Y.K."/>
            <person name="Ong K.S."/>
            <person name="Gan H.M."/>
            <person name="Lee S.M."/>
        </authorList>
    </citation>
    <scope>NUCLEOTIDE SEQUENCE [LARGE SCALE GENOMIC DNA]</scope>
    <source>
        <strain evidence="4 5">MSt1</strain>
    </source>
</reference>
<organism evidence="4 5">
    <name type="scientific">Paenibacillus tyrfis</name>
    <dbReference type="NCBI Taxonomy" id="1501230"/>
    <lineage>
        <taxon>Bacteria</taxon>
        <taxon>Bacillati</taxon>
        <taxon>Bacillota</taxon>
        <taxon>Bacilli</taxon>
        <taxon>Bacillales</taxon>
        <taxon>Paenibacillaceae</taxon>
        <taxon>Paenibacillus</taxon>
    </lineage>
</organism>
<evidence type="ECO:0000256" key="1">
    <source>
        <dbReference type="ARBA" id="ARBA00008324"/>
    </source>
</evidence>
<dbReference type="GO" id="GO:0047617">
    <property type="term" value="F:fatty acyl-CoA hydrolase activity"/>
    <property type="evidence" value="ECO:0007669"/>
    <property type="project" value="InterPro"/>
</dbReference>
<dbReference type="Proteomes" id="UP000028123">
    <property type="component" value="Unassembled WGS sequence"/>
</dbReference>
<evidence type="ECO:0000313" key="5">
    <source>
        <dbReference type="Proteomes" id="UP000028123"/>
    </source>
</evidence>
<dbReference type="PANTHER" id="PTHR21660">
    <property type="entry name" value="THIOESTERASE SUPERFAMILY MEMBER-RELATED"/>
    <property type="match status" value="1"/>
</dbReference>
<dbReference type="OrthoDB" id="2139465at2"/>
<keyword evidence="2" id="KW-0378">Hydrolase</keyword>
<dbReference type="InterPro" id="IPR039298">
    <property type="entry name" value="ACOT13"/>
</dbReference>
<comment type="similarity">
    <text evidence="1">Belongs to the thioesterase PaaI family.</text>
</comment>
<gene>
    <name evidence="4" type="ORF">ET33_24370</name>
</gene>
<dbReference type="InterPro" id="IPR003736">
    <property type="entry name" value="PAAI_dom"/>
</dbReference>
<dbReference type="eggNOG" id="COG2050">
    <property type="taxonomic scope" value="Bacteria"/>
</dbReference>
<accession>A0A081P8L2</accession>
<protein>
    <submittedName>
        <fullName evidence="4">Thioesterase</fullName>
    </submittedName>
</protein>
<dbReference type="InterPro" id="IPR006683">
    <property type="entry name" value="Thioestr_dom"/>
</dbReference>
<dbReference type="NCBIfam" id="TIGR00369">
    <property type="entry name" value="unchar_dom_1"/>
    <property type="match status" value="1"/>
</dbReference>
<evidence type="ECO:0000256" key="2">
    <source>
        <dbReference type="ARBA" id="ARBA00022801"/>
    </source>
</evidence>
<dbReference type="Pfam" id="PF03061">
    <property type="entry name" value="4HBT"/>
    <property type="match status" value="1"/>
</dbReference>
<dbReference type="Gene3D" id="3.10.129.10">
    <property type="entry name" value="Hotdog Thioesterase"/>
    <property type="match status" value="1"/>
</dbReference>
<dbReference type="AlphaFoldDB" id="A0A081P8L2"/>
<comment type="caution">
    <text evidence="4">The sequence shown here is derived from an EMBL/GenBank/DDBJ whole genome shotgun (WGS) entry which is preliminary data.</text>
</comment>
<name>A0A081P8L2_9BACL</name>
<dbReference type="EMBL" id="JNVM01000004">
    <property type="protein sequence ID" value="KEQ27035.1"/>
    <property type="molecule type" value="Genomic_DNA"/>
</dbReference>
<evidence type="ECO:0000259" key="3">
    <source>
        <dbReference type="Pfam" id="PF03061"/>
    </source>
</evidence>
<dbReference type="SUPFAM" id="SSF54637">
    <property type="entry name" value="Thioesterase/thiol ester dehydrase-isomerase"/>
    <property type="match status" value="1"/>
</dbReference>
<dbReference type="RefSeq" id="WP_036676797.1">
    <property type="nucleotide sequence ID" value="NZ_JNVM01000004.1"/>
</dbReference>
<dbReference type="PANTHER" id="PTHR21660:SF1">
    <property type="entry name" value="ACYL-COENZYME A THIOESTERASE 13"/>
    <property type="match status" value="1"/>
</dbReference>
<dbReference type="InterPro" id="IPR029069">
    <property type="entry name" value="HotDog_dom_sf"/>
</dbReference>
<evidence type="ECO:0000313" key="4">
    <source>
        <dbReference type="EMBL" id="KEQ27035.1"/>
    </source>
</evidence>
<keyword evidence="5" id="KW-1185">Reference proteome</keyword>
<dbReference type="CDD" id="cd03443">
    <property type="entry name" value="PaaI_thioesterase"/>
    <property type="match status" value="1"/>
</dbReference>
<feature type="domain" description="Thioesterase" evidence="3">
    <location>
        <begin position="51"/>
        <end position="126"/>
    </location>
</feature>